<evidence type="ECO:0000259" key="13">
    <source>
        <dbReference type="PROSITE" id="PS51217"/>
    </source>
</evidence>
<dbReference type="InterPro" id="IPR027417">
    <property type="entry name" value="P-loop_NTPase"/>
</dbReference>
<dbReference type="Gene3D" id="3.40.50.300">
    <property type="entry name" value="P-loop containing nucleotide triphosphate hydrolases"/>
    <property type="match status" value="2"/>
</dbReference>
<evidence type="ECO:0000256" key="8">
    <source>
        <dbReference type="ARBA" id="ARBA00034808"/>
    </source>
</evidence>
<keyword evidence="4 10" id="KW-0347">Helicase</keyword>
<keyword evidence="11" id="KW-0175">Coiled coil</keyword>
<dbReference type="GO" id="GO:0016887">
    <property type="term" value="F:ATP hydrolysis activity"/>
    <property type="evidence" value="ECO:0007669"/>
    <property type="project" value="RHEA"/>
</dbReference>
<protein>
    <recommendedName>
        <fullName evidence="8">DNA 3'-5' helicase</fullName>
        <ecNumber evidence="8">5.6.2.4</ecNumber>
    </recommendedName>
</protein>
<comment type="catalytic activity">
    <reaction evidence="7">
        <text>Couples ATP hydrolysis with the unwinding of duplex DNA by translocating in the 3'-5' direction.</text>
        <dbReference type="EC" id="5.6.2.4"/>
    </reaction>
</comment>
<dbReference type="PANTHER" id="PTHR11070">
    <property type="entry name" value="UVRD / RECB / PCRA DNA HELICASE FAMILY MEMBER"/>
    <property type="match status" value="1"/>
</dbReference>
<accession>A0A2H0N5Y0</accession>
<evidence type="ECO:0000256" key="11">
    <source>
        <dbReference type="SAM" id="Coils"/>
    </source>
</evidence>
<dbReference type="Gene3D" id="1.10.10.160">
    <property type="match status" value="1"/>
</dbReference>
<dbReference type="CDD" id="cd18807">
    <property type="entry name" value="SF1_C_UvrD"/>
    <property type="match status" value="1"/>
</dbReference>
<comment type="caution">
    <text evidence="14">The sequence shown here is derived from an EMBL/GenBank/DDBJ whole genome shotgun (WGS) entry which is preliminary data.</text>
</comment>
<evidence type="ECO:0000256" key="2">
    <source>
        <dbReference type="ARBA" id="ARBA00022741"/>
    </source>
</evidence>
<dbReference type="PANTHER" id="PTHR11070:SF3">
    <property type="entry name" value="DNA 3'-5' HELICASE"/>
    <property type="match status" value="1"/>
</dbReference>
<dbReference type="PROSITE" id="PS51217">
    <property type="entry name" value="UVRD_HELICASE_CTER"/>
    <property type="match status" value="1"/>
</dbReference>
<gene>
    <name evidence="14" type="ORF">COV59_05020</name>
</gene>
<feature type="domain" description="UvrD-like helicase C-terminal" evidence="13">
    <location>
        <begin position="291"/>
        <end position="583"/>
    </location>
</feature>
<dbReference type="InterPro" id="IPR013986">
    <property type="entry name" value="DExx_box_DNA_helicase_dom_sf"/>
</dbReference>
<evidence type="ECO:0000256" key="1">
    <source>
        <dbReference type="ARBA" id="ARBA00009922"/>
    </source>
</evidence>
<dbReference type="EC" id="5.6.2.4" evidence="8"/>
<evidence type="ECO:0000313" key="14">
    <source>
        <dbReference type="EMBL" id="PIR03525.1"/>
    </source>
</evidence>
<evidence type="ECO:0000256" key="9">
    <source>
        <dbReference type="ARBA" id="ARBA00048988"/>
    </source>
</evidence>
<keyword evidence="3 10" id="KW-0378">Hydrolase</keyword>
<evidence type="ECO:0000256" key="5">
    <source>
        <dbReference type="ARBA" id="ARBA00022840"/>
    </source>
</evidence>
<evidence type="ECO:0000313" key="15">
    <source>
        <dbReference type="Proteomes" id="UP000229600"/>
    </source>
</evidence>
<feature type="domain" description="UvrD-like helicase ATP-binding" evidence="12">
    <location>
        <begin position="6"/>
        <end position="290"/>
    </location>
</feature>
<dbReference type="CDD" id="cd17932">
    <property type="entry name" value="DEXQc_UvrD"/>
    <property type="match status" value="1"/>
</dbReference>
<keyword evidence="2 10" id="KW-0547">Nucleotide-binding</keyword>
<feature type="binding site" evidence="10">
    <location>
        <begin position="27"/>
        <end position="34"/>
    </location>
    <ligand>
        <name>ATP</name>
        <dbReference type="ChEBI" id="CHEBI:30616"/>
    </ligand>
</feature>
<dbReference type="InterPro" id="IPR014016">
    <property type="entry name" value="UvrD-like_ATP-bd"/>
</dbReference>
<proteinExistence type="inferred from homology"/>
<keyword evidence="5 10" id="KW-0067">ATP-binding</keyword>
<dbReference type="EMBL" id="PCWN01000011">
    <property type="protein sequence ID" value="PIR03525.1"/>
    <property type="molecule type" value="Genomic_DNA"/>
</dbReference>
<dbReference type="SUPFAM" id="SSF52540">
    <property type="entry name" value="P-loop containing nucleoside triphosphate hydrolases"/>
    <property type="match status" value="1"/>
</dbReference>
<evidence type="ECO:0000256" key="7">
    <source>
        <dbReference type="ARBA" id="ARBA00034617"/>
    </source>
</evidence>
<dbReference type="Gene3D" id="1.10.486.10">
    <property type="entry name" value="PCRA, domain 4"/>
    <property type="match status" value="1"/>
</dbReference>
<dbReference type="GO" id="GO:0005829">
    <property type="term" value="C:cytosol"/>
    <property type="evidence" value="ECO:0007669"/>
    <property type="project" value="TreeGrafter"/>
</dbReference>
<dbReference type="InterPro" id="IPR014017">
    <property type="entry name" value="DNA_helicase_UvrD-like_C"/>
</dbReference>
<dbReference type="PROSITE" id="PS51198">
    <property type="entry name" value="UVRD_HELICASE_ATP_BIND"/>
    <property type="match status" value="1"/>
</dbReference>
<name>A0A2H0N5Y0_9BACT</name>
<dbReference type="GO" id="GO:0000725">
    <property type="term" value="P:recombinational repair"/>
    <property type="evidence" value="ECO:0007669"/>
    <property type="project" value="TreeGrafter"/>
</dbReference>
<reference evidence="14 15" key="1">
    <citation type="submission" date="2017-09" db="EMBL/GenBank/DDBJ databases">
        <title>Depth-based differentiation of microbial function through sediment-hosted aquifers and enrichment of novel symbionts in the deep terrestrial subsurface.</title>
        <authorList>
            <person name="Probst A.J."/>
            <person name="Ladd B."/>
            <person name="Jarett J.K."/>
            <person name="Geller-Mcgrath D.E."/>
            <person name="Sieber C.M."/>
            <person name="Emerson J.B."/>
            <person name="Anantharaman K."/>
            <person name="Thomas B.C."/>
            <person name="Malmstrom R."/>
            <person name="Stieglmeier M."/>
            <person name="Klingl A."/>
            <person name="Woyke T."/>
            <person name="Ryan C.M."/>
            <person name="Banfield J.F."/>
        </authorList>
    </citation>
    <scope>NUCLEOTIDE SEQUENCE [LARGE SCALE GENOMIC DNA]</scope>
    <source>
        <strain evidence="14">CG11_big_fil_rev_8_21_14_0_20_39_34</strain>
    </source>
</reference>
<evidence type="ECO:0000259" key="12">
    <source>
        <dbReference type="PROSITE" id="PS51198"/>
    </source>
</evidence>
<comment type="catalytic activity">
    <reaction evidence="9">
        <text>ATP + H2O = ADP + phosphate + H(+)</text>
        <dbReference type="Rhea" id="RHEA:13065"/>
        <dbReference type="ChEBI" id="CHEBI:15377"/>
        <dbReference type="ChEBI" id="CHEBI:15378"/>
        <dbReference type="ChEBI" id="CHEBI:30616"/>
        <dbReference type="ChEBI" id="CHEBI:43474"/>
        <dbReference type="ChEBI" id="CHEBI:456216"/>
        <dbReference type="EC" id="5.6.2.4"/>
    </reaction>
</comment>
<dbReference type="AlphaFoldDB" id="A0A2H0N5Y0"/>
<dbReference type="Proteomes" id="UP000229600">
    <property type="component" value="Unassembled WGS sequence"/>
</dbReference>
<comment type="similarity">
    <text evidence="1">Belongs to the helicase family. UvrD subfamily.</text>
</comment>
<sequence length="705" mass="80999">MIDYTKELNEEQLAVVERGDGPCLVLAGAGSGKTRTICYRVAYLLEQGVDPAHILLVTFTNKAAKEMQERVANIIGAEKRILWSGTYHHIAFRMLKQYGSLLGYQNNFTILDSEDSRDLLKICMKVEGVDKKSRRFPSAKVLQGIISYAKNAELTVAEVLAMKHPNWEPLEGEITTIASEYQKRKFAANAMDFDDLLSNLYLLLLKSAPVREKLSKQFQYILVDEYQDTNRVQASIVDTLASLHRNILVVGDDAQSIYSFRAADIENILGFEKKYHDAKIFKLETNYRSTPNILQVANVVIANNISQYEKNLKSVLDIFAKPEVRAFADRNEEAEFIAERILELREEGVPLSHIAVLFRATHHSQALEVELTKRDIPYDYRGGVRFFERSHIKDVLAYLRIFHNKDDAIAWSRVLNMQVGIGPSSAQKIIDRVQKQERVYHAENDSQYEEAEIAKVHTWFKNIEISQFGAGLSARAQVGWNDFLQIFESMQKVKPNSEMGYHPADLIEAVLDSKYNEYLESEYENYRERIRDIEQLALFAERQSDLGKFLGEASMQESFQNASNKEIHDDEKIVLSTIHQAKGLEWEAVFIMNVSQGEFPNERSLQERKGIEEERRLFYVAITRAKKYLHMTFPLVSGFRSVLGGPSMFLDEINRDLIDESGAFGETTVFFDPSDDVDDVQYVPEDELFDYERRKRSFLKDINEL</sequence>
<dbReference type="GO" id="GO:0005524">
    <property type="term" value="F:ATP binding"/>
    <property type="evidence" value="ECO:0007669"/>
    <property type="project" value="UniProtKB-UniRule"/>
</dbReference>
<organism evidence="14 15">
    <name type="scientific">Candidatus Magasanikbacteria bacterium CG11_big_fil_rev_8_21_14_0_20_39_34</name>
    <dbReference type="NCBI Taxonomy" id="1974653"/>
    <lineage>
        <taxon>Bacteria</taxon>
        <taxon>Candidatus Magasanikiibacteriota</taxon>
    </lineage>
</organism>
<dbReference type="GO" id="GO:0003677">
    <property type="term" value="F:DNA binding"/>
    <property type="evidence" value="ECO:0007669"/>
    <property type="project" value="InterPro"/>
</dbReference>
<evidence type="ECO:0000256" key="6">
    <source>
        <dbReference type="ARBA" id="ARBA00023235"/>
    </source>
</evidence>
<dbReference type="InterPro" id="IPR000212">
    <property type="entry name" value="DNA_helicase_UvrD/REP"/>
</dbReference>
<evidence type="ECO:0000256" key="4">
    <source>
        <dbReference type="ARBA" id="ARBA00022806"/>
    </source>
</evidence>
<dbReference type="Pfam" id="PF13361">
    <property type="entry name" value="UvrD_C"/>
    <property type="match status" value="1"/>
</dbReference>
<evidence type="ECO:0000256" key="10">
    <source>
        <dbReference type="PROSITE-ProRule" id="PRU00560"/>
    </source>
</evidence>
<evidence type="ECO:0000256" key="3">
    <source>
        <dbReference type="ARBA" id="ARBA00022801"/>
    </source>
</evidence>
<dbReference type="Pfam" id="PF00580">
    <property type="entry name" value="UvrD-helicase"/>
    <property type="match status" value="1"/>
</dbReference>
<keyword evidence="6" id="KW-0413">Isomerase</keyword>
<feature type="coiled-coil region" evidence="11">
    <location>
        <begin position="516"/>
        <end position="543"/>
    </location>
</feature>
<dbReference type="GO" id="GO:0043138">
    <property type="term" value="F:3'-5' DNA helicase activity"/>
    <property type="evidence" value="ECO:0007669"/>
    <property type="project" value="UniProtKB-EC"/>
</dbReference>